<dbReference type="GeneID" id="97214714"/>
<organism evidence="3 4">
    <name type="scientific">Cytobacillus kochii</name>
    <dbReference type="NCBI Taxonomy" id="859143"/>
    <lineage>
        <taxon>Bacteria</taxon>
        <taxon>Bacillati</taxon>
        <taxon>Bacillota</taxon>
        <taxon>Bacilli</taxon>
        <taxon>Bacillales</taxon>
        <taxon>Bacillaceae</taxon>
        <taxon>Cytobacillus</taxon>
    </lineage>
</organism>
<dbReference type="Pfam" id="PF07331">
    <property type="entry name" value="TctB"/>
    <property type="match status" value="1"/>
</dbReference>
<feature type="transmembrane region" description="Helical" evidence="1">
    <location>
        <begin position="123"/>
        <end position="140"/>
    </location>
</feature>
<dbReference type="InterPro" id="IPR009936">
    <property type="entry name" value="DUF1468"/>
</dbReference>
<keyword evidence="4" id="KW-1185">Reference proteome</keyword>
<evidence type="ECO:0000313" key="3">
    <source>
        <dbReference type="EMBL" id="ASV66862.1"/>
    </source>
</evidence>
<dbReference type="AlphaFoldDB" id="A0A248TFG6"/>
<keyword evidence="1" id="KW-1133">Transmembrane helix</keyword>
<feature type="transmembrane region" description="Helical" evidence="1">
    <location>
        <begin position="38"/>
        <end position="57"/>
    </location>
</feature>
<dbReference type="KEGG" id="bko:CKF48_05710"/>
<sequence length="149" mass="16708">MRIIKIGLPILMIAVSLVFLISSFQIPKATLGSANGPLYFPIGISALMLILSVIYLVNELRNIHEKEEKLTDVFSKRAIQLIVVTIILGIIYALTFETLGFLISTILFLGVLLFYLNGWRKWLVNVIVTVSFSFITWYGFSQLLGVSLP</sequence>
<feature type="transmembrane region" description="Helical" evidence="1">
    <location>
        <begin position="78"/>
        <end position="94"/>
    </location>
</feature>
<dbReference type="OrthoDB" id="5870591at2"/>
<gene>
    <name evidence="3" type="ORF">CKF48_05710</name>
</gene>
<name>A0A248TFG6_9BACI</name>
<feature type="transmembrane region" description="Helical" evidence="1">
    <location>
        <begin position="100"/>
        <end position="116"/>
    </location>
</feature>
<keyword evidence="1" id="KW-0472">Membrane</keyword>
<evidence type="ECO:0000313" key="4">
    <source>
        <dbReference type="Proteomes" id="UP000215137"/>
    </source>
</evidence>
<dbReference type="EMBL" id="CP022983">
    <property type="protein sequence ID" value="ASV66862.1"/>
    <property type="molecule type" value="Genomic_DNA"/>
</dbReference>
<reference evidence="3 4" key="1">
    <citation type="submission" date="2017-08" db="EMBL/GenBank/DDBJ databases">
        <title>Complete Genome Sequence of Bacillus kochii Oregon-R-modENCODE STRAIN BDGP4, isolated from Drosophila melanogaster gut.</title>
        <authorList>
            <person name="Wan K.H."/>
            <person name="Yu C."/>
            <person name="Park S."/>
            <person name="Hammonds A.S."/>
            <person name="Booth B.W."/>
            <person name="Celniker S.E."/>
        </authorList>
    </citation>
    <scope>NUCLEOTIDE SEQUENCE [LARGE SCALE GENOMIC DNA]</scope>
    <source>
        <strain evidence="3 4">BDGP4</strain>
    </source>
</reference>
<dbReference type="Proteomes" id="UP000215137">
    <property type="component" value="Chromosome"/>
</dbReference>
<feature type="domain" description="DUF1468" evidence="2">
    <location>
        <begin position="10"/>
        <end position="149"/>
    </location>
</feature>
<dbReference type="RefSeq" id="WP_095370437.1">
    <property type="nucleotide sequence ID" value="NZ_CANMJM010000010.1"/>
</dbReference>
<evidence type="ECO:0000259" key="2">
    <source>
        <dbReference type="Pfam" id="PF07331"/>
    </source>
</evidence>
<proteinExistence type="predicted"/>
<evidence type="ECO:0000256" key="1">
    <source>
        <dbReference type="SAM" id="Phobius"/>
    </source>
</evidence>
<feature type="transmembrane region" description="Helical" evidence="1">
    <location>
        <begin position="7"/>
        <end position="26"/>
    </location>
</feature>
<protein>
    <submittedName>
        <fullName evidence="3">Tripartite tricarboxylate transporter TctB family protein</fullName>
    </submittedName>
</protein>
<accession>A0A248TFG6</accession>
<keyword evidence="1" id="KW-0812">Transmembrane</keyword>